<organism evidence="2 3">
    <name type="scientific">Anaeromyxobacter oryzae</name>
    <dbReference type="NCBI Taxonomy" id="2918170"/>
    <lineage>
        <taxon>Bacteria</taxon>
        <taxon>Pseudomonadati</taxon>
        <taxon>Myxococcota</taxon>
        <taxon>Myxococcia</taxon>
        <taxon>Myxococcales</taxon>
        <taxon>Cystobacterineae</taxon>
        <taxon>Anaeromyxobacteraceae</taxon>
        <taxon>Anaeromyxobacter</taxon>
    </lineage>
</organism>
<dbReference type="EMBL" id="AP025591">
    <property type="protein sequence ID" value="BDG05922.1"/>
    <property type="molecule type" value="Genomic_DNA"/>
</dbReference>
<proteinExistence type="predicted"/>
<feature type="compositionally biased region" description="Acidic residues" evidence="1">
    <location>
        <begin position="142"/>
        <end position="151"/>
    </location>
</feature>
<evidence type="ECO:0000313" key="3">
    <source>
        <dbReference type="Proteomes" id="UP001162891"/>
    </source>
</evidence>
<name>A0ABN6MY85_9BACT</name>
<evidence type="ECO:0000313" key="2">
    <source>
        <dbReference type="EMBL" id="BDG05922.1"/>
    </source>
</evidence>
<dbReference type="Proteomes" id="UP001162891">
    <property type="component" value="Chromosome"/>
</dbReference>
<keyword evidence="3" id="KW-1185">Reference proteome</keyword>
<accession>A0ABN6MY85</accession>
<dbReference type="PROSITE" id="PS51257">
    <property type="entry name" value="PROKAR_LIPOPROTEIN"/>
    <property type="match status" value="1"/>
</dbReference>
<evidence type="ECO:0000256" key="1">
    <source>
        <dbReference type="SAM" id="MobiDB-lite"/>
    </source>
</evidence>
<evidence type="ECO:0008006" key="4">
    <source>
        <dbReference type="Google" id="ProtNLM"/>
    </source>
</evidence>
<sequence length="151" mass="15990">MRPVHVLLLVGLAAGCARAQRPEAQTCDESWEHVDGTLRAGLERYLADLDRYLTSAIPGARTEAAQERARAAASAWAEAHRDPYVASCRVATDKERRCVLAAATPVDLASCGLASLVRSFTDDVLPAYASRPLEGVGSGAAPDEDEGVDAL</sequence>
<gene>
    <name evidence="2" type="ORF">AMOR_49180</name>
</gene>
<reference evidence="3" key="1">
    <citation type="journal article" date="2022" name="Int. J. Syst. Evol. Microbiol.">
        <title>Anaeromyxobacter oryzae sp. nov., Anaeromyxobacter diazotrophicus sp. nov. and Anaeromyxobacter paludicola sp. nov., isolated from paddy soils.</title>
        <authorList>
            <person name="Itoh H."/>
            <person name="Xu Z."/>
            <person name="Mise K."/>
            <person name="Masuda Y."/>
            <person name="Ushijima N."/>
            <person name="Hayakawa C."/>
            <person name="Shiratori Y."/>
            <person name="Senoo K."/>
        </authorList>
    </citation>
    <scope>NUCLEOTIDE SEQUENCE [LARGE SCALE GENOMIC DNA]</scope>
    <source>
        <strain evidence="3">Red232</strain>
    </source>
</reference>
<protein>
    <recommendedName>
        <fullName evidence="4">Lipoprotein</fullName>
    </recommendedName>
</protein>
<dbReference type="RefSeq" id="WP_248355118.1">
    <property type="nucleotide sequence ID" value="NZ_AP025591.1"/>
</dbReference>
<feature type="region of interest" description="Disordered" evidence="1">
    <location>
        <begin position="132"/>
        <end position="151"/>
    </location>
</feature>